<evidence type="ECO:0000256" key="4">
    <source>
        <dbReference type="ARBA" id="ARBA00022833"/>
    </source>
</evidence>
<feature type="compositionally biased region" description="Low complexity" evidence="6">
    <location>
        <begin position="164"/>
        <end position="175"/>
    </location>
</feature>
<dbReference type="PROSITE" id="PS50103">
    <property type="entry name" value="ZF_C3H1"/>
    <property type="match status" value="5"/>
</dbReference>
<keyword evidence="4 5" id="KW-0862">Zinc</keyword>
<dbReference type="Pfam" id="PF25542">
    <property type="entry name" value="zf-CCCH_12"/>
    <property type="match status" value="1"/>
</dbReference>
<feature type="compositionally biased region" description="Basic and acidic residues" evidence="6">
    <location>
        <begin position="308"/>
        <end position="319"/>
    </location>
</feature>
<feature type="domain" description="C3H1-type" evidence="7">
    <location>
        <begin position="383"/>
        <end position="411"/>
    </location>
</feature>
<feature type="compositionally biased region" description="Basic and acidic residues" evidence="6">
    <location>
        <begin position="238"/>
        <end position="247"/>
    </location>
</feature>
<dbReference type="Proteomes" id="UP001476247">
    <property type="component" value="Unassembled WGS sequence"/>
</dbReference>
<dbReference type="Pfam" id="PF00642">
    <property type="entry name" value="zf-CCCH"/>
    <property type="match status" value="2"/>
</dbReference>
<feature type="zinc finger region" description="C3H1-type" evidence="5">
    <location>
        <begin position="326"/>
        <end position="353"/>
    </location>
</feature>
<feature type="zinc finger region" description="C3H1-type" evidence="5">
    <location>
        <begin position="462"/>
        <end position="485"/>
    </location>
</feature>
<accession>A0ABP9YFD2</accession>
<feature type="domain" description="C3H1-type" evidence="7">
    <location>
        <begin position="358"/>
        <end position="382"/>
    </location>
</feature>
<dbReference type="InterPro" id="IPR045124">
    <property type="entry name" value="Su(sable)-like"/>
</dbReference>
<name>A0ABP9YFD2_9FUNG</name>
<feature type="region of interest" description="Disordered" evidence="6">
    <location>
        <begin position="260"/>
        <end position="322"/>
    </location>
</feature>
<evidence type="ECO:0000259" key="7">
    <source>
        <dbReference type="PROSITE" id="PS50103"/>
    </source>
</evidence>
<feature type="domain" description="C3H1-type" evidence="7">
    <location>
        <begin position="326"/>
        <end position="353"/>
    </location>
</feature>
<protein>
    <recommendedName>
        <fullName evidence="7">C3H1-type domain-containing protein</fullName>
    </recommendedName>
</protein>
<feature type="compositionally biased region" description="Polar residues" evidence="6">
    <location>
        <begin position="135"/>
        <end position="152"/>
    </location>
</feature>
<evidence type="ECO:0000256" key="5">
    <source>
        <dbReference type="PROSITE-ProRule" id="PRU00723"/>
    </source>
</evidence>
<dbReference type="SMART" id="SM00356">
    <property type="entry name" value="ZnF_C3H1"/>
    <property type="match status" value="5"/>
</dbReference>
<evidence type="ECO:0000256" key="2">
    <source>
        <dbReference type="ARBA" id="ARBA00022737"/>
    </source>
</evidence>
<feature type="zinc finger region" description="C3H1-type" evidence="5">
    <location>
        <begin position="383"/>
        <end position="411"/>
    </location>
</feature>
<evidence type="ECO:0000256" key="6">
    <source>
        <dbReference type="SAM" id="MobiDB-lite"/>
    </source>
</evidence>
<evidence type="ECO:0000313" key="9">
    <source>
        <dbReference type="Proteomes" id="UP001476247"/>
    </source>
</evidence>
<feature type="compositionally biased region" description="Basic residues" evidence="6">
    <location>
        <begin position="222"/>
        <end position="237"/>
    </location>
</feature>
<proteinExistence type="predicted"/>
<keyword evidence="2" id="KW-0677">Repeat</keyword>
<feature type="compositionally biased region" description="Low complexity" evidence="6">
    <location>
        <begin position="112"/>
        <end position="125"/>
    </location>
</feature>
<dbReference type="InterPro" id="IPR036855">
    <property type="entry name" value="Znf_CCCH_sf"/>
</dbReference>
<evidence type="ECO:0000256" key="1">
    <source>
        <dbReference type="ARBA" id="ARBA00022723"/>
    </source>
</evidence>
<evidence type="ECO:0000313" key="8">
    <source>
        <dbReference type="EMBL" id="GAA5805667.1"/>
    </source>
</evidence>
<dbReference type="SUPFAM" id="SSF90229">
    <property type="entry name" value="CCCH zinc finger"/>
    <property type="match status" value="5"/>
</dbReference>
<organism evidence="8 9">
    <name type="scientific">Helicostylum pulchrum</name>
    <dbReference type="NCBI Taxonomy" id="562976"/>
    <lineage>
        <taxon>Eukaryota</taxon>
        <taxon>Fungi</taxon>
        <taxon>Fungi incertae sedis</taxon>
        <taxon>Mucoromycota</taxon>
        <taxon>Mucoromycotina</taxon>
        <taxon>Mucoromycetes</taxon>
        <taxon>Mucorales</taxon>
        <taxon>Mucorineae</taxon>
        <taxon>Mucoraceae</taxon>
        <taxon>Helicostylum</taxon>
    </lineage>
</organism>
<dbReference type="PANTHER" id="PTHR13119:SF12">
    <property type="entry name" value="PROTEIN SUPPRESSOR OF SABLE"/>
    <property type="match status" value="1"/>
</dbReference>
<keyword evidence="3 5" id="KW-0863">Zinc-finger</keyword>
<dbReference type="InterPro" id="IPR000571">
    <property type="entry name" value="Znf_CCCH"/>
</dbReference>
<keyword evidence="9" id="KW-1185">Reference proteome</keyword>
<feature type="domain" description="C3H1-type" evidence="7">
    <location>
        <begin position="420"/>
        <end position="448"/>
    </location>
</feature>
<feature type="zinc finger region" description="C3H1-type" evidence="5">
    <location>
        <begin position="358"/>
        <end position="382"/>
    </location>
</feature>
<dbReference type="PANTHER" id="PTHR13119">
    <property type="entry name" value="ZINC FINGER CCCH DOMAIN-CONTAINING PROTEI"/>
    <property type="match status" value="1"/>
</dbReference>
<dbReference type="Gene3D" id="4.10.1000.10">
    <property type="entry name" value="Zinc finger, CCCH-type"/>
    <property type="match status" value="3"/>
</dbReference>
<feature type="compositionally biased region" description="Polar residues" evidence="6">
    <location>
        <begin position="282"/>
        <end position="302"/>
    </location>
</feature>
<gene>
    <name evidence="8" type="ORF">HPULCUR_011190</name>
</gene>
<reference evidence="8 9" key="1">
    <citation type="submission" date="2024-04" db="EMBL/GenBank/DDBJ databases">
        <title>genome sequences of Mucor flavus KT1a and Helicostylum pulchrum KT1b strains isolation_sourced from the surface of a dry-aged beef.</title>
        <authorList>
            <person name="Toyotome T."/>
            <person name="Hosono M."/>
            <person name="Torimaru M."/>
            <person name="Fukuda K."/>
            <person name="Mikami N."/>
        </authorList>
    </citation>
    <scope>NUCLEOTIDE SEQUENCE [LARGE SCALE GENOMIC DNA]</scope>
    <source>
        <strain evidence="8 9">KT1b</strain>
    </source>
</reference>
<comment type="caution">
    <text evidence="8">The sequence shown here is derived from an EMBL/GenBank/DDBJ whole genome shotgun (WGS) entry which is preliminary data.</text>
</comment>
<feature type="domain" description="C3H1-type" evidence="7">
    <location>
        <begin position="462"/>
        <end position="485"/>
    </location>
</feature>
<feature type="region of interest" description="Disordered" evidence="6">
    <location>
        <begin position="219"/>
        <end position="247"/>
    </location>
</feature>
<feature type="region of interest" description="Disordered" evidence="6">
    <location>
        <begin position="80"/>
        <end position="175"/>
    </location>
</feature>
<feature type="zinc finger region" description="C3H1-type" evidence="5">
    <location>
        <begin position="420"/>
        <end position="448"/>
    </location>
</feature>
<sequence>MSNEALKKLFSIRPPTIEEILSQEKERETNNVYSPPISAVKRKLSSVPIIHDTLLSSTIVGKDDLTLHVAKKTRAVADPKLVPAQKRKETDNSSSIEPSVASAVSTAKKLKPSSLKPPKSSTDTTPSPPTVQKIVPTTTSSTIMSNTPTKSLTDTTPPVPPPTTSNNVQTTTSPTIMSNTPAKFLTNTPQVPLPAASNILPTAASSTMSNEYVVGRIEPKVPKKRQRKNKAAKRASKNHKDYPKETGELDFDTLLKYHEEASNKQKQSTPNNKKAVNKKPVHSQTTHVSPIVSQVANVSTVPQQQKQQRQDKPKLENKNNKNNKKFVPTVLCNYFLKGFCKQGDNCTFKHEGEPAPPPTINTVCQFFKTGSCNQGEECNFSHDLKLEPCRFFHMQGSCEQEDRCPYSHEPLNEDRLTRLRALTGPCRFFHFKGYCNTGDACLFSHNEASEEEKKAVESNILACRYYHINKSCKKGDDCFYLHDEATAEQIRKLK</sequence>
<keyword evidence="1 5" id="KW-0479">Metal-binding</keyword>
<evidence type="ECO:0000256" key="3">
    <source>
        <dbReference type="ARBA" id="ARBA00022771"/>
    </source>
</evidence>
<dbReference type="Pfam" id="PF14608">
    <property type="entry name" value="zf-CCCH_2"/>
    <property type="match status" value="1"/>
</dbReference>
<dbReference type="EMBL" id="BAABUJ010000049">
    <property type="protein sequence ID" value="GAA5805667.1"/>
    <property type="molecule type" value="Genomic_DNA"/>
</dbReference>